<keyword evidence="3" id="KW-0233">DNA recombination</keyword>
<dbReference type="GO" id="GO:0006310">
    <property type="term" value="P:DNA recombination"/>
    <property type="evidence" value="ECO:0007669"/>
    <property type="project" value="UniProtKB-KW"/>
</dbReference>
<protein>
    <submittedName>
        <fullName evidence="5">Phage integrase</fullName>
    </submittedName>
</protein>
<dbReference type="CDD" id="cd00397">
    <property type="entry name" value="DNA_BRE_C"/>
    <property type="match status" value="1"/>
</dbReference>
<dbReference type="InterPro" id="IPR013762">
    <property type="entry name" value="Integrase-like_cat_sf"/>
</dbReference>
<sequence length="296" mass="33465">MNAGKALSAWMSRAGVEQFGDVSAATLNHYFRWWYETKDVPKSQDGQGGYTGGVNTQQRNLRPLFLYLADEYEHPNPYDDPKLQRYTAPQLGKPKTLSEEFVTDVLSLTAWGQERRDFETVRDHALLRVLTEGLRAEEILNLHVQDLDLPNGTLVVVPLKGQRNSVDARPIPLQPSTVKALTRYLRVRTTHPRAESGHPDSAWLWFGTNGRRPLRYKALYHVVKRRADQAGYDSAEISPHSFCHTWAHDLLDAGVSGENVMAIRGWSSPAMLRRYGADQASQRAITAVHKLGDRYS</sequence>
<dbReference type="eggNOG" id="COG4974">
    <property type="taxonomic scope" value="Bacteria"/>
</dbReference>
<evidence type="ECO:0000256" key="3">
    <source>
        <dbReference type="ARBA" id="ARBA00023172"/>
    </source>
</evidence>
<dbReference type="PANTHER" id="PTHR30349:SF41">
    <property type="entry name" value="INTEGRASE_RECOMBINASE PROTEIN MJ0367-RELATED"/>
    <property type="match status" value="1"/>
</dbReference>
<dbReference type="InterPro" id="IPR050090">
    <property type="entry name" value="Tyrosine_recombinase_XerCD"/>
</dbReference>
<proteinExistence type="inferred from homology"/>
<dbReference type="InterPro" id="IPR011010">
    <property type="entry name" value="DNA_brk_join_enz"/>
</dbReference>
<keyword evidence="2" id="KW-0238">DNA-binding</keyword>
<dbReference type="AlphaFoldDB" id="D9XY17"/>
<evidence type="ECO:0000256" key="1">
    <source>
        <dbReference type="ARBA" id="ARBA00008857"/>
    </source>
</evidence>
<evidence type="ECO:0000313" key="5">
    <source>
        <dbReference type="EMBL" id="EFL41117.1"/>
    </source>
</evidence>
<reference evidence="5" key="1">
    <citation type="submission" date="2009-02" db="EMBL/GenBank/DDBJ databases">
        <title>Annotation of Streptomyces griseoflavus strain Tu4000.</title>
        <authorList>
            <consortium name="The Broad Institute Genome Sequencing Platform"/>
            <consortium name="Broad Institute Microbial Sequencing Center"/>
            <person name="Fischbach M."/>
            <person name="Godfrey P."/>
            <person name="Ward D."/>
            <person name="Young S."/>
            <person name="Zeng Q."/>
            <person name="Koehrsen M."/>
            <person name="Alvarado L."/>
            <person name="Berlin A.M."/>
            <person name="Bochicchio J."/>
            <person name="Borenstein D."/>
            <person name="Chapman S.B."/>
            <person name="Chen Z."/>
            <person name="Engels R."/>
            <person name="Freedman E."/>
            <person name="Gellesch M."/>
            <person name="Goldberg J."/>
            <person name="Griggs A."/>
            <person name="Gujja S."/>
            <person name="Heilman E.R."/>
            <person name="Heiman D.I."/>
            <person name="Hepburn T.A."/>
            <person name="Howarth C."/>
            <person name="Jen D."/>
            <person name="Larson L."/>
            <person name="Lewis B."/>
            <person name="Mehta T."/>
            <person name="Park D."/>
            <person name="Pearson M."/>
            <person name="Richards J."/>
            <person name="Roberts A."/>
            <person name="Saif S."/>
            <person name="Shea T.D."/>
            <person name="Shenoy N."/>
            <person name="Sisk P."/>
            <person name="Stolte C."/>
            <person name="Sykes S.N."/>
            <person name="Thomson T."/>
            <person name="Walk T."/>
            <person name="White J."/>
            <person name="Yandava C."/>
            <person name="Straight P."/>
            <person name="Clardy J."/>
            <person name="Hung D."/>
            <person name="Kolter R."/>
            <person name="Mekalanos J."/>
            <person name="Walker S."/>
            <person name="Walsh C.T."/>
            <person name="Wieland-Brown L.C."/>
            <person name="Haas B."/>
            <person name="Nusbaum C."/>
            <person name="Birren B."/>
        </authorList>
    </citation>
    <scope>NUCLEOTIDE SEQUENCE [LARGE SCALE GENOMIC DNA]</scope>
    <source>
        <strain evidence="5">Tu4000</strain>
    </source>
</reference>
<gene>
    <name evidence="5" type="ORF">SSRG_03921</name>
</gene>
<evidence type="ECO:0000313" key="6">
    <source>
        <dbReference type="Proteomes" id="UP000002968"/>
    </source>
</evidence>
<dbReference type="PROSITE" id="PS51898">
    <property type="entry name" value="TYR_RECOMBINASE"/>
    <property type="match status" value="1"/>
</dbReference>
<dbReference type="GO" id="GO:0015074">
    <property type="term" value="P:DNA integration"/>
    <property type="evidence" value="ECO:0007669"/>
    <property type="project" value="InterPro"/>
</dbReference>
<feature type="domain" description="Tyr recombinase" evidence="4">
    <location>
        <begin position="92"/>
        <end position="290"/>
    </location>
</feature>
<dbReference type="EMBL" id="GG657758">
    <property type="protein sequence ID" value="EFL41117.1"/>
    <property type="molecule type" value="Genomic_DNA"/>
</dbReference>
<evidence type="ECO:0000256" key="2">
    <source>
        <dbReference type="ARBA" id="ARBA00023125"/>
    </source>
</evidence>
<name>D9XY17_9ACTN</name>
<organism evidence="5 6">
    <name type="scientific">Streptomyces griseoflavus Tu4000</name>
    <dbReference type="NCBI Taxonomy" id="467200"/>
    <lineage>
        <taxon>Bacteria</taxon>
        <taxon>Bacillati</taxon>
        <taxon>Actinomycetota</taxon>
        <taxon>Actinomycetes</taxon>
        <taxon>Kitasatosporales</taxon>
        <taxon>Streptomycetaceae</taxon>
        <taxon>Streptomyces</taxon>
    </lineage>
</organism>
<evidence type="ECO:0000259" key="4">
    <source>
        <dbReference type="PROSITE" id="PS51898"/>
    </source>
</evidence>
<dbReference type="PANTHER" id="PTHR30349">
    <property type="entry name" value="PHAGE INTEGRASE-RELATED"/>
    <property type="match status" value="1"/>
</dbReference>
<dbReference type="GO" id="GO:0003677">
    <property type="term" value="F:DNA binding"/>
    <property type="evidence" value="ECO:0007669"/>
    <property type="project" value="UniProtKB-KW"/>
</dbReference>
<dbReference type="Gene3D" id="1.10.443.10">
    <property type="entry name" value="Intergrase catalytic core"/>
    <property type="match status" value="1"/>
</dbReference>
<dbReference type="Pfam" id="PF00589">
    <property type="entry name" value="Phage_integrase"/>
    <property type="match status" value="1"/>
</dbReference>
<keyword evidence="6" id="KW-1185">Reference proteome</keyword>
<comment type="similarity">
    <text evidence="1">Belongs to the 'phage' integrase family.</text>
</comment>
<dbReference type="SUPFAM" id="SSF56349">
    <property type="entry name" value="DNA breaking-rejoining enzymes"/>
    <property type="match status" value="1"/>
</dbReference>
<dbReference type="STRING" id="467200.SSRG_03921"/>
<accession>D9XY17</accession>
<dbReference type="HOGENOM" id="CLU_027562_9_2_11"/>
<dbReference type="Proteomes" id="UP000002968">
    <property type="component" value="Unassembled WGS sequence"/>
</dbReference>
<dbReference type="InterPro" id="IPR002104">
    <property type="entry name" value="Integrase_catalytic"/>
</dbReference>